<sequence>MNVILQTIRLQIRNSWVRPMFRFCLIVNPIMNTFFLYMMFLNSKETNFLAYVVFGSGLMALWGCICFSSIGDINRERYMGTLPLIYASPTSFGYIIFGKIVGNTILSMSAIVISYFTARIITRDRIQIGSPGYLVISLILAMISFSAIALCIAYLLMISRKTTLYMNLLEIPIIMLCGFSYPIEILPQWAQVIAKLIPITWVIKLIRMSISGVISVREYCKMFFISTISIVVCILFTWWLYIIIDRQIRVKATLEVS</sequence>
<keyword evidence="2 5" id="KW-0812">Transmembrane</keyword>
<dbReference type="PRINTS" id="PR00164">
    <property type="entry name" value="ABC2TRNSPORT"/>
</dbReference>
<evidence type="ECO:0000256" key="1">
    <source>
        <dbReference type="ARBA" id="ARBA00004141"/>
    </source>
</evidence>
<dbReference type="PANTHER" id="PTHR43229">
    <property type="entry name" value="NODULATION PROTEIN J"/>
    <property type="match status" value="1"/>
</dbReference>
<accession>A0A7R7EN54</accession>
<protein>
    <recommendedName>
        <fullName evidence="6">ABC-2 type transporter transmembrane domain-containing protein</fullName>
    </recommendedName>
</protein>
<dbReference type="InterPro" id="IPR000412">
    <property type="entry name" value="ABC_2_transport"/>
</dbReference>
<dbReference type="GO" id="GO:0043190">
    <property type="term" value="C:ATP-binding cassette (ABC) transporter complex"/>
    <property type="evidence" value="ECO:0007669"/>
    <property type="project" value="InterPro"/>
</dbReference>
<evidence type="ECO:0000259" key="6">
    <source>
        <dbReference type="Pfam" id="PF01061"/>
    </source>
</evidence>
<proteinExistence type="predicted"/>
<dbReference type="EMBL" id="AP024169">
    <property type="protein sequence ID" value="BCN31899.1"/>
    <property type="molecule type" value="Genomic_DNA"/>
</dbReference>
<dbReference type="PIRSF" id="PIRSF006648">
    <property type="entry name" value="DrrB"/>
    <property type="match status" value="1"/>
</dbReference>
<feature type="transmembrane region" description="Helical" evidence="5">
    <location>
        <begin position="133"/>
        <end position="157"/>
    </location>
</feature>
<evidence type="ECO:0000256" key="3">
    <source>
        <dbReference type="ARBA" id="ARBA00022989"/>
    </source>
</evidence>
<evidence type="ECO:0000313" key="8">
    <source>
        <dbReference type="Proteomes" id="UP000595897"/>
    </source>
</evidence>
<dbReference type="Proteomes" id="UP000595897">
    <property type="component" value="Chromosome"/>
</dbReference>
<reference evidence="7 8" key="1">
    <citation type="submission" date="2020-11" db="EMBL/GenBank/DDBJ databases">
        <title>Draft genome sequencing of a Lachnospiraceae strain isolated from anoxic soil subjected to BSD treatment.</title>
        <authorList>
            <person name="Uek A."/>
            <person name="Tonouchi A."/>
        </authorList>
    </citation>
    <scope>NUCLEOTIDE SEQUENCE [LARGE SCALE GENOMIC DNA]</scope>
    <source>
        <strain evidence="7 8">TB5</strain>
    </source>
</reference>
<organism evidence="7 8">
    <name type="scientific">Anaeromicropila herbilytica</name>
    <dbReference type="NCBI Taxonomy" id="2785025"/>
    <lineage>
        <taxon>Bacteria</taxon>
        <taxon>Bacillati</taxon>
        <taxon>Bacillota</taxon>
        <taxon>Clostridia</taxon>
        <taxon>Lachnospirales</taxon>
        <taxon>Lachnospiraceae</taxon>
        <taxon>Anaeromicropila</taxon>
    </lineage>
</organism>
<feature type="transmembrane region" description="Helical" evidence="5">
    <location>
        <begin position="164"/>
        <end position="183"/>
    </location>
</feature>
<keyword evidence="3 5" id="KW-1133">Transmembrane helix</keyword>
<name>A0A7R7EN54_9FIRM</name>
<feature type="transmembrane region" description="Helical" evidence="5">
    <location>
        <begin position="48"/>
        <end position="71"/>
    </location>
</feature>
<dbReference type="RefSeq" id="WP_271712988.1">
    <property type="nucleotide sequence ID" value="NZ_AP024169.1"/>
</dbReference>
<gene>
    <name evidence="7" type="ORF">bsdtb5_31940</name>
</gene>
<keyword evidence="4 5" id="KW-0472">Membrane</keyword>
<dbReference type="AlphaFoldDB" id="A0A7R7EN54"/>
<dbReference type="InterPro" id="IPR051784">
    <property type="entry name" value="Nod_factor_ABC_transporter"/>
</dbReference>
<dbReference type="InterPro" id="IPR013525">
    <property type="entry name" value="ABC2_TM"/>
</dbReference>
<evidence type="ECO:0000256" key="4">
    <source>
        <dbReference type="ARBA" id="ARBA00023136"/>
    </source>
</evidence>
<keyword evidence="8" id="KW-1185">Reference proteome</keyword>
<evidence type="ECO:0000256" key="5">
    <source>
        <dbReference type="SAM" id="Phobius"/>
    </source>
</evidence>
<feature type="domain" description="ABC-2 type transporter transmembrane" evidence="6">
    <location>
        <begin position="9"/>
        <end position="208"/>
    </location>
</feature>
<dbReference type="Pfam" id="PF01061">
    <property type="entry name" value="ABC2_membrane"/>
    <property type="match status" value="1"/>
</dbReference>
<comment type="subcellular location">
    <subcellularLocation>
        <location evidence="1">Membrane</location>
        <topology evidence="1">Multi-pass membrane protein</topology>
    </subcellularLocation>
</comment>
<evidence type="ECO:0000313" key="7">
    <source>
        <dbReference type="EMBL" id="BCN31899.1"/>
    </source>
</evidence>
<dbReference type="KEGG" id="ahb:bsdtb5_31940"/>
<feature type="transmembrane region" description="Helical" evidence="5">
    <location>
        <begin position="21"/>
        <end position="42"/>
    </location>
</feature>
<dbReference type="PANTHER" id="PTHR43229:SF2">
    <property type="entry name" value="NODULATION PROTEIN J"/>
    <property type="match status" value="1"/>
</dbReference>
<feature type="transmembrane region" description="Helical" evidence="5">
    <location>
        <begin position="222"/>
        <end position="244"/>
    </location>
</feature>
<dbReference type="GO" id="GO:0140359">
    <property type="term" value="F:ABC-type transporter activity"/>
    <property type="evidence" value="ECO:0007669"/>
    <property type="project" value="InterPro"/>
</dbReference>
<feature type="transmembrane region" description="Helical" evidence="5">
    <location>
        <begin position="92"/>
        <end position="113"/>
    </location>
</feature>
<evidence type="ECO:0000256" key="2">
    <source>
        <dbReference type="ARBA" id="ARBA00022692"/>
    </source>
</evidence>